<organism evidence="1">
    <name type="scientific">marine sediment metagenome</name>
    <dbReference type="NCBI Taxonomy" id="412755"/>
    <lineage>
        <taxon>unclassified sequences</taxon>
        <taxon>metagenomes</taxon>
        <taxon>ecological metagenomes</taxon>
    </lineage>
</organism>
<name>X1T3U6_9ZZZZ</name>
<proteinExistence type="predicted"/>
<dbReference type="EMBL" id="BARW01007247">
    <property type="protein sequence ID" value="GAI86056.1"/>
    <property type="molecule type" value="Genomic_DNA"/>
</dbReference>
<evidence type="ECO:0000313" key="1">
    <source>
        <dbReference type="EMBL" id="GAI86056.1"/>
    </source>
</evidence>
<comment type="caution">
    <text evidence="1">The sequence shown here is derived from an EMBL/GenBank/DDBJ whole genome shotgun (WGS) entry which is preliminary data.</text>
</comment>
<protein>
    <submittedName>
        <fullName evidence="1">Uncharacterized protein</fullName>
    </submittedName>
</protein>
<dbReference type="AlphaFoldDB" id="X1T3U6"/>
<sequence length="38" mass="4559">RPEFALVDYLIMGSFLLDKNDQKPLEDDIDWRSQFDLD</sequence>
<reference evidence="1" key="1">
    <citation type="journal article" date="2014" name="Front. Microbiol.">
        <title>High frequency of phylogenetically diverse reductive dehalogenase-homologous genes in deep subseafloor sedimentary metagenomes.</title>
        <authorList>
            <person name="Kawai M."/>
            <person name="Futagami T."/>
            <person name="Toyoda A."/>
            <person name="Takaki Y."/>
            <person name="Nishi S."/>
            <person name="Hori S."/>
            <person name="Arai W."/>
            <person name="Tsubouchi T."/>
            <person name="Morono Y."/>
            <person name="Uchiyama I."/>
            <person name="Ito T."/>
            <person name="Fujiyama A."/>
            <person name="Inagaki F."/>
            <person name="Takami H."/>
        </authorList>
    </citation>
    <scope>NUCLEOTIDE SEQUENCE</scope>
    <source>
        <strain evidence="1">Expedition CK06-06</strain>
    </source>
</reference>
<gene>
    <name evidence="1" type="ORF">S12H4_15131</name>
</gene>
<feature type="non-terminal residue" evidence="1">
    <location>
        <position position="1"/>
    </location>
</feature>
<accession>X1T3U6</accession>